<evidence type="ECO:0000313" key="2">
    <source>
        <dbReference type="Proteomes" id="UP000032679"/>
    </source>
</evidence>
<keyword evidence="2" id="KW-1185">Reference proteome</keyword>
<accession>A0A0D6MKK5</accession>
<dbReference type="GO" id="GO:0016853">
    <property type="term" value="F:isomerase activity"/>
    <property type="evidence" value="ECO:0007669"/>
    <property type="project" value="InterPro"/>
</dbReference>
<dbReference type="InterPro" id="IPR011013">
    <property type="entry name" value="Gal_mutarotase_sf_dom"/>
</dbReference>
<dbReference type="RefSeq" id="WP_048848514.1">
    <property type="nucleotide sequence ID" value="NZ_BALE01000014.1"/>
</dbReference>
<dbReference type="EMBL" id="BALE01000014">
    <property type="protein sequence ID" value="GAN54006.1"/>
    <property type="molecule type" value="Genomic_DNA"/>
</dbReference>
<dbReference type="InterPro" id="IPR037481">
    <property type="entry name" value="LacX"/>
</dbReference>
<evidence type="ECO:0000313" key="1">
    <source>
        <dbReference type="EMBL" id="GAN54006.1"/>
    </source>
</evidence>
<dbReference type="CDD" id="cd09024">
    <property type="entry name" value="Aldose_epim_lacX"/>
    <property type="match status" value="1"/>
</dbReference>
<dbReference type="Gene3D" id="2.70.98.10">
    <property type="match status" value="1"/>
</dbReference>
<dbReference type="GO" id="GO:0005975">
    <property type="term" value="P:carbohydrate metabolic process"/>
    <property type="evidence" value="ECO:0007669"/>
    <property type="project" value="InterPro"/>
</dbReference>
<dbReference type="Pfam" id="PF01263">
    <property type="entry name" value="Aldose_epim"/>
    <property type="match status" value="1"/>
</dbReference>
<proteinExistence type="predicted"/>
<sequence length="297" mass="32421">MSDDRHEFGTGTLHAVVAADGAELQGLTTSDTEGAARALLWAGTQPWPRHSPVLFPIIGKLPDDRSTLAGHEVHLPQHGFARDLRFAWQERSETGCTLELTDDVQTRALFPQAFSLILAYEIEGDVLHARYTLRNPDPAATLHASLGVHPAFAWPQVNGVPKDAHRLVFEKPEPEAIRQVAGGLLQPKGVATPVSGDTLALHDSLFANDALIFEKPHSRQVRFVTPDDAGIEVSWNGFTSLGVWMKPGADFLCIEPWQGYATPEGFAGDFSEKPGLLHLAPGESWHAQWSVRPLSGR</sequence>
<dbReference type="InterPro" id="IPR014718">
    <property type="entry name" value="GH-type_carb-bd"/>
</dbReference>
<dbReference type="InterPro" id="IPR008183">
    <property type="entry name" value="Aldose_1/G6P_1-epimerase"/>
</dbReference>
<dbReference type="Proteomes" id="UP000032679">
    <property type="component" value="Unassembled WGS sequence"/>
</dbReference>
<dbReference type="SUPFAM" id="SSF74650">
    <property type="entry name" value="Galactose mutarotase-like"/>
    <property type="match status" value="1"/>
</dbReference>
<dbReference type="OrthoDB" id="9795355at2"/>
<organism evidence="1 2">
    <name type="scientific">Tanticharoenia sakaeratensis NBRC 103193</name>
    <dbReference type="NCBI Taxonomy" id="1231623"/>
    <lineage>
        <taxon>Bacteria</taxon>
        <taxon>Pseudomonadati</taxon>
        <taxon>Pseudomonadota</taxon>
        <taxon>Alphaproteobacteria</taxon>
        <taxon>Acetobacterales</taxon>
        <taxon>Acetobacteraceae</taxon>
        <taxon>Tanticharoenia</taxon>
    </lineage>
</organism>
<name>A0A0D6MKK5_9PROT</name>
<reference evidence="1 2" key="1">
    <citation type="submission" date="2012-10" db="EMBL/GenBank/DDBJ databases">
        <title>Genome sequencing of Tanticharoenia sakaeratensis NBRC 103193.</title>
        <authorList>
            <person name="Azuma Y."/>
            <person name="Hadano H."/>
            <person name="Hirakawa H."/>
            <person name="Matsushita K."/>
        </authorList>
    </citation>
    <scope>NUCLEOTIDE SEQUENCE [LARGE SCALE GENOMIC DNA]</scope>
    <source>
        <strain evidence="1 2">NBRC 103193</strain>
    </source>
</reference>
<gene>
    <name evidence="1" type="ORF">Tasa_014_027</name>
</gene>
<dbReference type="GO" id="GO:0030246">
    <property type="term" value="F:carbohydrate binding"/>
    <property type="evidence" value="ECO:0007669"/>
    <property type="project" value="InterPro"/>
</dbReference>
<dbReference type="AlphaFoldDB" id="A0A0D6MKK5"/>
<dbReference type="STRING" id="1231623.Tasa_014_027"/>
<protein>
    <submittedName>
        <fullName evidence="1">LacX protein</fullName>
    </submittedName>
</protein>
<comment type="caution">
    <text evidence="1">The sequence shown here is derived from an EMBL/GenBank/DDBJ whole genome shotgun (WGS) entry which is preliminary data.</text>
</comment>